<name>A0A974RW78_9GAMM</name>
<evidence type="ECO:0000256" key="2">
    <source>
        <dbReference type="ARBA" id="ARBA00010423"/>
    </source>
</evidence>
<sequence>MKNLTEKDVKDTAKDIKGDFMTQFNEIINDAERLLKETAEVTDGKTTELREQLTSKIKDMRDSMGEHVMPFCKKGKEAFEVTDEYVKAHPWVSVGVAAATAFVVAHFCRRH</sequence>
<evidence type="ECO:0000256" key="5">
    <source>
        <dbReference type="ARBA" id="ARBA00022692"/>
    </source>
</evidence>
<dbReference type="Proteomes" id="UP000595278">
    <property type="component" value="Chromosome"/>
</dbReference>
<comment type="similarity">
    <text evidence="2">Belongs to the ElaB/YgaM/YqjD family.</text>
</comment>
<dbReference type="GO" id="GO:0005886">
    <property type="term" value="C:plasma membrane"/>
    <property type="evidence" value="ECO:0007669"/>
    <property type="project" value="UniProtKB-SubCell"/>
</dbReference>
<evidence type="ECO:0000313" key="10">
    <source>
        <dbReference type="EMBL" id="QQP84832.1"/>
    </source>
</evidence>
<keyword evidence="5" id="KW-0812">Transmembrane</keyword>
<keyword evidence="7" id="KW-0472">Membrane</keyword>
<evidence type="ECO:0000259" key="8">
    <source>
        <dbReference type="Pfam" id="PF05957"/>
    </source>
</evidence>
<evidence type="ECO:0000256" key="1">
    <source>
        <dbReference type="ARBA" id="ARBA00004377"/>
    </source>
</evidence>
<organism evidence="10 11">
    <name type="scientific">Entomomonas asaccharolytica</name>
    <dbReference type="NCBI Taxonomy" id="2785331"/>
    <lineage>
        <taxon>Bacteria</taxon>
        <taxon>Pseudomonadati</taxon>
        <taxon>Pseudomonadota</taxon>
        <taxon>Gammaproteobacteria</taxon>
        <taxon>Pseudomonadales</taxon>
        <taxon>Pseudomonadaceae</taxon>
        <taxon>Entomomonas</taxon>
    </lineage>
</organism>
<dbReference type="InterPro" id="IPR043604">
    <property type="entry name" value="DUF883_N"/>
</dbReference>
<accession>A0A974RW78</accession>
<evidence type="ECO:0000313" key="11">
    <source>
        <dbReference type="Proteomes" id="UP000595278"/>
    </source>
</evidence>
<dbReference type="PANTHER" id="PTHR35893">
    <property type="entry name" value="INNER MEMBRANE PROTEIN-RELATED"/>
    <property type="match status" value="1"/>
</dbReference>
<dbReference type="Gene3D" id="1.20.120.20">
    <property type="entry name" value="Apolipoprotein"/>
    <property type="match status" value="1"/>
</dbReference>
<keyword evidence="11" id="KW-1185">Reference proteome</keyword>
<feature type="domain" description="DUF883" evidence="9">
    <location>
        <begin position="82"/>
        <end position="104"/>
    </location>
</feature>
<dbReference type="InterPro" id="IPR010279">
    <property type="entry name" value="YqjD/ElaB"/>
</dbReference>
<dbReference type="EMBL" id="CP067393">
    <property type="protein sequence ID" value="QQP84832.1"/>
    <property type="molecule type" value="Genomic_DNA"/>
</dbReference>
<reference evidence="10 11" key="1">
    <citation type="submission" date="2021-01" db="EMBL/GenBank/DDBJ databases">
        <title>Entomomonas sp. F2A isolated from a house cricket (Acheta domesticus).</title>
        <authorList>
            <person name="Spergser J."/>
            <person name="Busse H.-J."/>
        </authorList>
    </citation>
    <scope>NUCLEOTIDE SEQUENCE [LARGE SCALE GENOMIC DNA]</scope>
    <source>
        <strain evidence="10 11">F2A</strain>
    </source>
</reference>
<dbReference type="Pfam" id="PF05957">
    <property type="entry name" value="DUF883"/>
    <property type="match status" value="1"/>
</dbReference>
<dbReference type="Pfam" id="PF19029">
    <property type="entry name" value="DUF883_C"/>
    <property type="match status" value="1"/>
</dbReference>
<evidence type="ECO:0000256" key="4">
    <source>
        <dbReference type="ARBA" id="ARBA00022519"/>
    </source>
</evidence>
<evidence type="ECO:0000256" key="6">
    <source>
        <dbReference type="ARBA" id="ARBA00022989"/>
    </source>
</evidence>
<dbReference type="InterPro" id="IPR043605">
    <property type="entry name" value="DUF883_C"/>
</dbReference>
<dbReference type="PANTHER" id="PTHR35893:SF3">
    <property type="entry name" value="INNER MEMBRANE PROTEIN"/>
    <property type="match status" value="1"/>
</dbReference>
<evidence type="ECO:0000259" key="9">
    <source>
        <dbReference type="Pfam" id="PF19029"/>
    </source>
</evidence>
<dbReference type="AlphaFoldDB" id="A0A974RW78"/>
<comment type="subcellular location">
    <subcellularLocation>
        <location evidence="1">Cell inner membrane</location>
        <topology evidence="1">Single-pass membrane protein</topology>
    </subcellularLocation>
</comment>
<keyword evidence="6" id="KW-1133">Transmembrane helix</keyword>
<protein>
    <submittedName>
        <fullName evidence="10">DUF883 domain-containing protein</fullName>
    </submittedName>
</protein>
<dbReference type="KEGG" id="eaz:JHT90_10525"/>
<evidence type="ECO:0000256" key="3">
    <source>
        <dbReference type="ARBA" id="ARBA00022475"/>
    </source>
</evidence>
<proteinExistence type="inferred from homology"/>
<evidence type="ECO:0000256" key="7">
    <source>
        <dbReference type="ARBA" id="ARBA00023136"/>
    </source>
</evidence>
<gene>
    <name evidence="10" type="ORF">JHT90_10525</name>
</gene>
<feature type="domain" description="DUF883" evidence="8">
    <location>
        <begin position="23"/>
        <end position="65"/>
    </location>
</feature>
<dbReference type="GO" id="GO:0043022">
    <property type="term" value="F:ribosome binding"/>
    <property type="evidence" value="ECO:0007669"/>
    <property type="project" value="InterPro"/>
</dbReference>
<dbReference type="RefSeq" id="WP_201090729.1">
    <property type="nucleotide sequence ID" value="NZ_CP067393.1"/>
</dbReference>
<keyword evidence="4" id="KW-0997">Cell inner membrane</keyword>
<keyword evidence="3" id="KW-1003">Cell membrane</keyword>